<sequence length="74" mass="8000">MSEVLVTLAEIGAATGRRADAVRAECSARRMSVRDDRAGRPAVTVREARRLVRAARGGRDEPPSRKPSDGKAQQ</sequence>
<feature type="region of interest" description="Disordered" evidence="1">
    <location>
        <begin position="35"/>
        <end position="74"/>
    </location>
</feature>
<dbReference type="AlphaFoldDB" id="A0A5D0U9H6"/>
<proteinExistence type="predicted"/>
<dbReference type="RefSeq" id="WP_148350091.1">
    <property type="nucleotide sequence ID" value="NZ_JBHSBF010000027.1"/>
</dbReference>
<comment type="caution">
    <text evidence="2">The sequence shown here is derived from an EMBL/GenBank/DDBJ whole genome shotgun (WGS) entry which is preliminary data.</text>
</comment>
<gene>
    <name evidence="2" type="ORF">FXF65_12830</name>
</gene>
<feature type="compositionally biased region" description="Basic and acidic residues" evidence="1">
    <location>
        <begin position="57"/>
        <end position="74"/>
    </location>
</feature>
<name>A0A5D0U9H6_9ACTN</name>
<evidence type="ECO:0000313" key="2">
    <source>
        <dbReference type="EMBL" id="TYC15008.1"/>
    </source>
</evidence>
<reference evidence="2 3" key="1">
    <citation type="submission" date="2019-08" db="EMBL/GenBank/DDBJ databases">
        <title>Actinomadura sp. nov. CYP1-5 isolated from mountain soil.</title>
        <authorList>
            <person name="Songsumanus A."/>
            <person name="Kuncharoen N."/>
            <person name="Kudo T."/>
            <person name="Yuki M."/>
            <person name="Igarashi Y."/>
            <person name="Tanasupawat S."/>
        </authorList>
    </citation>
    <scope>NUCLEOTIDE SEQUENCE [LARGE SCALE GENOMIC DNA]</scope>
    <source>
        <strain evidence="2 3">GKU157</strain>
    </source>
</reference>
<protein>
    <submittedName>
        <fullName evidence="2">Uncharacterized protein</fullName>
    </submittedName>
</protein>
<dbReference type="EMBL" id="VSFF01000005">
    <property type="protein sequence ID" value="TYC15008.1"/>
    <property type="molecule type" value="Genomic_DNA"/>
</dbReference>
<evidence type="ECO:0000256" key="1">
    <source>
        <dbReference type="SAM" id="MobiDB-lite"/>
    </source>
</evidence>
<evidence type="ECO:0000313" key="3">
    <source>
        <dbReference type="Proteomes" id="UP000322634"/>
    </source>
</evidence>
<keyword evidence="3" id="KW-1185">Reference proteome</keyword>
<accession>A0A5D0U9H6</accession>
<organism evidence="2 3">
    <name type="scientific">Actinomadura syzygii</name>
    <dbReference type="NCBI Taxonomy" id="1427538"/>
    <lineage>
        <taxon>Bacteria</taxon>
        <taxon>Bacillati</taxon>
        <taxon>Actinomycetota</taxon>
        <taxon>Actinomycetes</taxon>
        <taxon>Streptosporangiales</taxon>
        <taxon>Thermomonosporaceae</taxon>
        <taxon>Actinomadura</taxon>
    </lineage>
</organism>
<dbReference type="Proteomes" id="UP000322634">
    <property type="component" value="Unassembled WGS sequence"/>
</dbReference>